<protein>
    <submittedName>
        <fullName evidence="2">Uncharacterized protein</fullName>
    </submittedName>
</protein>
<evidence type="ECO:0000256" key="1">
    <source>
        <dbReference type="SAM" id="MobiDB-lite"/>
    </source>
</evidence>
<accession>A0A679JVJ0</accession>
<dbReference type="AlphaFoldDB" id="A0A679JVJ0"/>
<reference evidence="2" key="1">
    <citation type="submission" date="2019-12" db="EMBL/GenBank/DDBJ databases">
        <authorList>
            <person name="Cremers G."/>
        </authorList>
    </citation>
    <scope>NUCLEOTIDE SEQUENCE</scope>
    <source>
        <strain evidence="2">Vvax</strain>
    </source>
</reference>
<feature type="region of interest" description="Disordered" evidence="1">
    <location>
        <begin position="21"/>
        <end position="43"/>
    </location>
</feature>
<evidence type="ECO:0000313" key="2">
    <source>
        <dbReference type="EMBL" id="CAA2110292.1"/>
    </source>
</evidence>
<name>A0A679JVJ0_VARPD</name>
<proteinExistence type="predicted"/>
<feature type="compositionally biased region" description="Polar residues" evidence="1">
    <location>
        <begin position="26"/>
        <end position="41"/>
    </location>
</feature>
<gene>
    <name evidence="2" type="ORF">VVAX_06543</name>
</gene>
<dbReference type="EMBL" id="LR743508">
    <property type="protein sequence ID" value="CAA2110292.1"/>
    <property type="molecule type" value="Genomic_DNA"/>
</dbReference>
<sequence length="53" mass="5785">MLLRKPLAMKGRVANNDHAAEVREASGSSRLQQQAAESQKWGQVIRAAGIQPE</sequence>
<organism evidence="2">
    <name type="scientific">Variovorax paradoxus</name>
    <dbReference type="NCBI Taxonomy" id="34073"/>
    <lineage>
        <taxon>Bacteria</taxon>
        <taxon>Pseudomonadati</taxon>
        <taxon>Pseudomonadota</taxon>
        <taxon>Betaproteobacteria</taxon>
        <taxon>Burkholderiales</taxon>
        <taxon>Comamonadaceae</taxon>
        <taxon>Variovorax</taxon>
    </lineage>
</organism>